<evidence type="ECO:0000256" key="9">
    <source>
        <dbReference type="ARBA" id="ARBA00010835"/>
    </source>
</evidence>
<dbReference type="OrthoDB" id="19588at2759"/>
<dbReference type="SMART" id="SM00937">
    <property type="entry name" value="PCRF"/>
    <property type="match status" value="1"/>
</dbReference>
<dbReference type="Pfam" id="PF13424">
    <property type="entry name" value="TPR_12"/>
    <property type="match status" value="1"/>
</dbReference>
<dbReference type="SMART" id="SM00028">
    <property type="entry name" value="TPR"/>
    <property type="match status" value="8"/>
</dbReference>
<dbReference type="Gene3D" id="1.25.40.10">
    <property type="entry name" value="Tetratricopeptide repeat domain"/>
    <property type="match status" value="2"/>
</dbReference>
<evidence type="ECO:0000256" key="7">
    <source>
        <dbReference type="ARBA" id="ARBA00004922"/>
    </source>
</evidence>
<keyword evidence="17 24" id="KW-0802">TPR repeat</keyword>
<evidence type="ECO:0000256" key="12">
    <source>
        <dbReference type="ARBA" id="ARBA00022603"/>
    </source>
</evidence>
<feature type="compositionally biased region" description="Basic and acidic residues" evidence="26">
    <location>
        <begin position="304"/>
        <end position="322"/>
    </location>
</feature>
<dbReference type="CDD" id="cd01226">
    <property type="entry name" value="PH_RalBD_exo84"/>
    <property type="match status" value="1"/>
</dbReference>
<dbReference type="InterPro" id="IPR032403">
    <property type="entry name" value="Exo84_C"/>
</dbReference>
<dbReference type="Gene3D" id="1.20.58.1210">
    <property type="entry name" value="Exo84p, N-terminal helical domain"/>
    <property type="match status" value="1"/>
</dbReference>
<evidence type="ECO:0000256" key="26">
    <source>
        <dbReference type="SAM" id="MobiDB-lite"/>
    </source>
</evidence>
<evidence type="ECO:0000256" key="8">
    <source>
        <dbReference type="ARBA" id="ARBA00007882"/>
    </source>
</evidence>
<evidence type="ECO:0000256" key="13">
    <source>
        <dbReference type="ARBA" id="ARBA00022679"/>
    </source>
</evidence>
<feature type="transmembrane region" description="Helical" evidence="27">
    <location>
        <begin position="1787"/>
        <end position="1805"/>
    </location>
</feature>
<evidence type="ECO:0000313" key="30">
    <source>
        <dbReference type="Proteomes" id="UP000678499"/>
    </source>
</evidence>
<dbReference type="GO" id="GO:0016020">
    <property type="term" value="C:membrane"/>
    <property type="evidence" value="ECO:0007669"/>
    <property type="project" value="UniProtKB-SubCell"/>
</dbReference>
<dbReference type="InterPro" id="IPR011993">
    <property type="entry name" value="PH-like_dom_sf"/>
</dbReference>
<evidence type="ECO:0000256" key="18">
    <source>
        <dbReference type="ARBA" id="ARBA00022824"/>
    </source>
</evidence>
<dbReference type="GO" id="GO:0032259">
    <property type="term" value="P:methylation"/>
    <property type="evidence" value="ECO:0007669"/>
    <property type="project" value="UniProtKB-KW"/>
</dbReference>
<dbReference type="SUPFAM" id="SSF48452">
    <property type="entry name" value="TPR-like"/>
    <property type="match status" value="2"/>
</dbReference>
<reference evidence="29" key="1">
    <citation type="submission" date="2020-11" db="EMBL/GenBank/DDBJ databases">
        <authorList>
            <person name="Tran Van P."/>
        </authorList>
    </citation>
    <scope>NUCLEOTIDE SEQUENCE</scope>
</reference>
<feature type="repeat" description="TPR" evidence="24">
    <location>
        <begin position="2221"/>
        <end position="2254"/>
    </location>
</feature>
<comment type="function">
    <text evidence="2">Transfers mannosyl residues to the hydroxyl group of serine or threonine residues.</text>
</comment>
<comment type="pathway">
    <text evidence="7">Protein modification; protein glycosylation.</text>
</comment>
<dbReference type="Gene3D" id="3.30.160.20">
    <property type="match status" value="1"/>
</dbReference>
<dbReference type="Pfam" id="PF03462">
    <property type="entry name" value="PCRF"/>
    <property type="match status" value="1"/>
</dbReference>
<feature type="compositionally biased region" description="Pro residues" evidence="26">
    <location>
        <begin position="293"/>
        <end position="303"/>
    </location>
</feature>
<evidence type="ECO:0000256" key="11">
    <source>
        <dbReference type="ARBA" id="ARBA00017509"/>
    </source>
</evidence>
<feature type="transmembrane region" description="Helical" evidence="27">
    <location>
        <begin position="1944"/>
        <end position="1963"/>
    </location>
</feature>
<sequence>MDFEKELSRREFHPSKFVDGLTRVTASGRDFDEFEKQMMKIEQASSEKLKKAVYHFYPMFIRTSKEILAMESEVTRAVHAMEEQKAFLSSLLELSISGQKPPGSSKEADLPIFGDRSRQPRSASVDRSTPNRNDPVLEDDSKRKAGLKKLEAVEGATHVIESGNRSLLHDGRVREIHPDSGGELEDVHLFLLTDCLLVATALVQPRGPIRFRIQTSYPIDTVAFVNVRELGGVKLAFKVLTPTSSRTFQCLDIDTKKQWLESFDNLRKQLVWEKSQKQMQSGGQDGDGMNPQAPSPPDSPAPLPRERVGTILRKKEQGEKNRNRSLSPVSPTLESLSESAGFPESFGIPSQTSGLHNLPEWLRRAPRDLEVALALRNLTEAAELAQKAEEYFDTKPASGSAEIEHLRKIETHKAAVIELLASDLVVRPEKPLQKAPGAMRGTVQTLSMLGLSSTAAQLYLAHRSAILRQERREHRLGEEIFSYLQGTAQSFFQSALQTAEDFQTTFAAYPCCFSILVDWVQQETLQVLKSFETVCVVCPSISSLSDCIMAVRKYSKLLWDVGIDVTLTVERALRAQLNSLINSSRDTLLESIRGRWRIPEREAASGKPLDSAPQWQPTNLHNELNAKKWIDTMRSLGIVEPEIYVYVFQSRRLKWIDTMRSLGIVEPEIYVYDKVFVSLSSATIDFAQAFLLFVTDVAKVSCTELVTSGGSAIGTVFAEQITAYRKALDRAGNNPAILETIEKNVDFLYEEVLSAAKKKYEEIVGSPCSVLVELTGDGSFGDQDVEPGARGDDGFSSKKAYADDDYVFHFQGLFGMSETICPAKRLKCHVDVTEDDLREKCDPVTPGNPECLSEPATFSDLKNNVVSKEQDESSGEDKSSDGIIVEKDSIESKASEMSKRQRKKLAKKQAYLESLPERRKQEREKRKQRRKLPIEQRPEKVLVRSMRESSCKIRVALDFAYDDIMSEVEINQAFKQAMRCYSSNRRAKNPLQLYFTHLNGNSRQRCEKQSGFEAWDLHVELNPLHEIFPPNDVVYLTSESENVLESLNETKVYAIGAFVDHNHRKGESLQRAEKYGYCHARLPINEHVDMKTRQVLSHFHVFCILLDRTEGKSWEDSLCDNIPMRKGVKIKNKKERIGSLISARRSYSLLDSLTNVKNDDQWVDAKAIVEKKIHGKVDSRRWLEMRNVLDQYLALKNDMNSLEELIGEDSDAELRKLAEEDRNNLKLRGEELTRQALEILTFCKTADTDEILLEVSAGVGGQEAMLFAGEIFEMYQTFAESRGWSVEINAKDNSDIGGLRSGIAEIRGPGAYNVFKYEGGIHRVQRVPATEKSGRVHTSTVSVAILPVFADQVEVSIDPKDLKVETMRSSGAGGQHVNRTDSKVRLTHLPTGIAVECQEQRSQHQNKAKALRVLSAKLNQLQIDSKASHVSSTRKIQVGTKARSEKIRTYNFHQDRITDHRIGFSAFGVSSFLSRGTGLEEIICQLKKEELAETVAEIRDGETKCAAIVTMAAILCFLNSIGGDFVFDDTEAIVNNADVRPDSPIANVFINDFWGHRLTSNISHKSYRPLTVLTFSFLSRGTGLEEIICQLKKEELAETVAEIRDGETKCAAIVTMAAILCFLNSIGGDFVFDDTEAIVNNADVRPDSPIANVFINDFWGHRLTSNISHKSYRPLTVLTFRLNEWLVGGQKPAAFHVTNVSLHALVSFLIHQIVILSSFWTSWAGGSTIGTREWWAFAAGVMFFSTVSMLCKEYGITVLLLCFALDLVGLTLNGGRSHVKMDAVKERLTVLSFLCVFLLYLRWTIMGSSPPIFQPEDNPAAFADSLITRFLSRNYLFALNAWIMILPVWLCFDWSMGCVPLVSDYRDPRVLAVFVFWVFLLGIVGRGMVGAFPRVFQVEGSKKDREAQRDDARLILVGLVWLFIPFLPAANIFFTVGFVIAERVLYLPSLGYCIILTVGLRRLALLVEKSRVMQFFVRSLAVSLLVIFAARCARRNGDWSNEKTLFTSGLSVCPNNAKVHYNVAKHAADSGNAELAIEHYRKALGLNPVYDQAMNNLANLLKARGQLEDALGLLENATAVRPDFAAAWMNLGIVLADLKQYDRARFAYERALELRPRYPDCYYNFGNLFVGLDKRDEALQAWSRAIELKPTHALAWINIVILLDARGDVEAAKSVARAGLEQLPDNAGLHFNLANCLGKVGEFEESEKHFLRAVELEPRTAAFYSNLGVLYHRWKKFREAEQSYLKALALEPEFRSAKDNLAMLKERA</sequence>
<dbReference type="GO" id="GO:0005783">
    <property type="term" value="C:endoplasmic reticulum"/>
    <property type="evidence" value="ECO:0007669"/>
    <property type="project" value="UniProtKB-SubCell"/>
</dbReference>
<evidence type="ECO:0000256" key="14">
    <source>
        <dbReference type="ARBA" id="ARBA00022691"/>
    </source>
</evidence>
<dbReference type="PROSITE" id="PS50293">
    <property type="entry name" value="TPR_REGION"/>
    <property type="match status" value="3"/>
</dbReference>
<evidence type="ECO:0000256" key="19">
    <source>
        <dbReference type="ARBA" id="ARBA00022917"/>
    </source>
</evidence>
<comment type="similarity">
    <text evidence="9">Belongs to the prokaryotic/mitochondrial release factor family.</text>
</comment>
<feature type="compositionally biased region" description="Basic and acidic residues" evidence="26">
    <location>
        <begin position="915"/>
        <end position="925"/>
    </location>
</feature>
<evidence type="ECO:0000256" key="16">
    <source>
        <dbReference type="ARBA" id="ARBA00022737"/>
    </source>
</evidence>
<evidence type="ECO:0000256" key="4">
    <source>
        <dbReference type="ARBA" id="ARBA00004240"/>
    </source>
</evidence>
<dbReference type="PANTHER" id="PTHR44227">
    <property type="match status" value="1"/>
</dbReference>
<feature type="domain" description="SAM-dependent MTase TRM10-type" evidence="28">
    <location>
        <begin position="938"/>
        <end position="1129"/>
    </location>
</feature>
<evidence type="ECO:0000256" key="3">
    <source>
        <dbReference type="ARBA" id="ARBA00004141"/>
    </source>
</evidence>
<evidence type="ECO:0000256" key="24">
    <source>
        <dbReference type="PROSITE-ProRule" id="PRU00339"/>
    </source>
</evidence>
<dbReference type="PROSITE" id="PS50005">
    <property type="entry name" value="TPR"/>
    <property type="match status" value="5"/>
</dbReference>
<keyword evidence="12" id="KW-0489">Methyltransferase</keyword>
<organism evidence="29">
    <name type="scientific">Notodromas monacha</name>
    <dbReference type="NCBI Taxonomy" id="399045"/>
    <lineage>
        <taxon>Eukaryota</taxon>
        <taxon>Metazoa</taxon>
        <taxon>Ecdysozoa</taxon>
        <taxon>Arthropoda</taxon>
        <taxon>Crustacea</taxon>
        <taxon>Oligostraca</taxon>
        <taxon>Ostracoda</taxon>
        <taxon>Podocopa</taxon>
        <taxon>Podocopida</taxon>
        <taxon>Cypridocopina</taxon>
        <taxon>Cypridoidea</taxon>
        <taxon>Cyprididae</taxon>
        <taxon>Notodromas</taxon>
    </lineage>
</organism>
<dbReference type="GO" id="GO:0008168">
    <property type="term" value="F:methyltransferase activity"/>
    <property type="evidence" value="ECO:0007669"/>
    <property type="project" value="UniProtKB-KW"/>
</dbReference>
<dbReference type="GO" id="GO:0003747">
    <property type="term" value="F:translation release factor activity"/>
    <property type="evidence" value="ECO:0007669"/>
    <property type="project" value="InterPro"/>
</dbReference>
<keyword evidence="21 27" id="KW-0472">Membrane</keyword>
<dbReference type="Pfam" id="PF08409">
    <property type="entry name" value="TMTC_DUF1736"/>
    <property type="match status" value="1"/>
</dbReference>
<feature type="repeat" description="TPR" evidence="24">
    <location>
        <begin position="2119"/>
        <end position="2152"/>
    </location>
</feature>
<keyword evidence="20 27" id="KW-1133">Transmembrane helix</keyword>
<keyword evidence="15 27" id="KW-0812">Transmembrane</keyword>
<dbReference type="PROSITE" id="PS00745">
    <property type="entry name" value="RF_PROK_I"/>
    <property type="match status" value="1"/>
</dbReference>
<dbReference type="SUPFAM" id="SSF75620">
    <property type="entry name" value="Release factor"/>
    <property type="match status" value="1"/>
</dbReference>
<dbReference type="GO" id="GO:0030426">
    <property type="term" value="C:growth cone"/>
    <property type="evidence" value="ECO:0007669"/>
    <property type="project" value="UniProtKB-SubCell"/>
</dbReference>
<dbReference type="InterPro" id="IPR019734">
    <property type="entry name" value="TPR_rpt"/>
</dbReference>
<keyword evidence="13" id="KW-0808">Transferase</keyword>
<dbReference type="Proteomes" id="UP000678499">
    <property type="component" value="Unassembled WGS sequence"/>
</dbReference>
<comment type="similarity">
    <text evidence="8">Belongs to the TMTC family.</text>
</comment>
<dbReference type="InterPro" id="IPR028564">
    <property type="entry name" value="MT_TRM10-typ"/>
</dbReference>
<protein>
    <recommendedName>
        <fullName evidence="11">Exocyst complex component 8</fullName>
        <ecNumber evidence="10">2.4.1.109</ecNumber>
    </recommendedName>
</protein>
<dbReference type="Pfam" id="PF00472">
    <property type="entry name" value="RF-1"/>
    <property type="match status" value="1"/>
</dbReference>
<dbReference type="SUPFAM" id="SSF74788">
    <property type="entry name" value="Cullin repeat-like"/>
    <property type="match status" value="1"/>
</dbReference>
<feature type="compositionally biased region" description="Polar residues" evidence="26">
    <location>
        <begin position="324"/>
        <end position="338"/>
    </location>
</feature>
<keyword evidence="25" id="KW-0175">Coiled coil</keyword>
<dbReference type="SMART" id="SM00233">
    <property type="entry name" value="PH"/>
    <property type="match status" value="1"/>
</dbReference>
<keyword evidence="16" id="KW-0677">Repeat</keyword>
<dbReference type="InterPro" id="IPR045853">
    <property type="entry name" value="Pep_chain_release_fac_I_sf"/>
</dbReference>
<feature type="coiled-coil region" evidence="25">
    <location>
        <begin position="1185"/>
        <end position="1235"/>
    </location>
</feature>
<dbReference type="PROSITE" id="PS51675">
    <property type="entry name" value="SAM_MT_TRM10"/>
    <property type="match status" value="1"/>
</dbReference>
<feature type="compositionally biased region" description="Low complexity" evidence="26">
    <location>
        <begin position="277"/>
        <end position="292"/>
    </location>
</feature>
<dbReference type="Pfam" id="PF13181">
    <property type="entry name" value="TPR_8"/>
    <property type="match status" value="1"/>
</dbReference>
<feature type="region of interest" description="Disordered" evidence="26">
    <location>
        <begin position="97"/>
        <end position="141"/>
    </location>
</feature>
<dbReference type="Gene3D" id="1.20.58.1220">
    <property type="entry name" value="Exo84p, C-terminal helical domain"/>
    <property type="match status" value="1"/>
</dbReference>
<feature type="repeat" description="TPR" evidence="24">
    <location>
        <begin position="2085"/>
        <end position="2118"/>
    </location>
</feature>
<evidence type="ECO:0000256" key="6">
    <source>
        <dbReference type="ARBA" id="ARBA00004624"/>
    </source>
</evidence>
<dbReference type="PANTHER" id="PTHR44227:SF3">
    <property type="entry name" value="PROTEIN O-MANNOSYL-TRANSFERASE TMTC4"/>
    <property type="match status" value="1"/>
</dbReference>
<dbReference type="Pfam" id="PF16528">
    <property type="entry name" value="Exo84_C"/>
    <property type="match status" value="1"/>
</dbReference>
<evidence type="ECO:0000256" key="2">
    <source>
        <dbReference type="ARBA" id="ARBA00003582"/>
    </source>
</evidence>
<dbReference type="GO" id="GO:0004169">
    <property type="term" value="F:dolichyl-phosphate-mannose-protein mannosyltransferase activity"/>
    <property type="evidence" value="ECO:0007669"/>
    <property type="project" value="UniProtKB-EC"/>
</dbReference>
<comment type="catalytic activity">
    <reaction evidence="22">
        <text>a di-trans,poly-cis-dolichyl beta-D-mannosyl phosphate + L-threonyl-[protein] = 3-O-(alpha-D-mannosyl)-L-threonyl-[protein] + a di-trans,poly-cis-dolichyl phosphate + H(+)</text>
        <dbReference type="Rhea" id="RHEA:53396"/>
        <dbReference type="Rhea" id="RHEA-COMP:11060"/>
        <dbReference type="Rhea" id="RHEA-COMP:13547"/>
        <dbReference type="Rhea" id="RHEA-COMP:19498"/>
        <dbReference type="Rhea" id="RHEA-COMP:19501"/>
        <dbReference type="ChEBI" id="CHEBI:15378"/>
        <dbReference type="ChEBI" id="CHEBI:30013"/>
        <dbReference type="ChEBI" id="CHEBI:57683"/>
        <dbReference type="ChEBI" id="CHEBI:58211"/>
        <dbReference type="ChEBI" id="CHEBI:137323"/>
        <dbReference type="EC" id="2.4.1.109"/>
    </reaction>
</comment>
<dbReference type="InterPro" id="IPR000352">
    <property type="entry name" value="Pep_chain_release_fac_I"/>
</dbReference>
<evidence type="ECO:0000256" key="10">
    <source>
        <dbReference type="ARBA" id="ARBA00012839"/>
    </source>
</evidence>
<dbReference type="InterPro" id="IPR001849">
    <property type="entry name" value="PH_domain"/>
</dbReference>
<gene>
    <name evidence="29" type="ORF">NMOB1V02_LOCUS5495</name>
</gene>
<accession>A0A7R9BLX8</accession>
<evidence type="ECO:0000256" key="20">
    <source>
        <dbReference type="ARBA" id="ARBA00022989"/>
    </source>
</evidence>
<evidence type="ECO:0000256" key="15">
    <source>
        <dbReference type="ARBA" id="ARBA00022692"/>
    </source>
</evidence>
<evidence type="ECO:0000256" key="21">
    <source>
        <dbReference type="ARBA" id="ARBA00023136"/>
    </source>
</evidence>
<dbReference type="Gene3D" id="2.30.29.30">
    <property type="entry name" value="Pleckstrin-homology domain (PH domain)/Phosphotyrosine-binding domain (PTB)"/>
    <property type="match status" value="1"/>
</dbReference>
<dbReference type="UniPathway" id="UPA00378"/>
<evidence type="ECO:0000256" key="17">
    <source>
        <dbReference type="ARBA" id="ARBA00022803"/>
    </source>
</evidence>
<feature type="repeat" description="TPR" evidence="24">
    <location>
        <begin position="2017"/>
        <end position="2050"/>
    </location>
</feature>
<comment type="function">
    <text evidence="1">Component of the exocyst complex involved in the docking of exocytic vesicles with fusion sites on the plasma membrane.</text>
</comment>
<evidence type="ECO:0000259" key="28">
    <source>
        <dbReference type="PROSITE" id="PS51675"/>
    </source>
</evidence>
<feature type="transmembrane region" description="Helical" evidence="27">
    <location>
        <begin position="1835"/>
        <end position="1859"/>
    </location>
</feature>
<evidence type="ECO:0000313" key="29">
    <source>
        <dbReference type="EMBL" id="CAD7277771.1"/>
    </source>
</evidence>
<feature type="transmembrane region" description="Helical" evidence="27">
    <location>
        <begin position="1912"/>
        <end position="1937"/>
    </location>
</feature>
<dbReference type="EMBL" id="CAJPEX010001003">
    <property type="protein sequence ID" value="CAG0917923.1"/>
    <property type="molecule type" value="Genomic_DNA"/>
</dbReference>
<keyword evidence="19" id="KW-0648">Protein biosynthesis</keyword>
<dbReference type="EMBL" id="OA883040">
    <property type="protein sequence ID" value="CAD7277771.1"/>
    <property type="molecule type" value="Genomic_DNA"/>
</dbReference>
<evidence type="ECO:0000256" key="23">
    <source>
        <dbReference type="ARBA" id="ARBA00045102"/>
    </source>
</evidence>
<dbReference type="Pfam" id="PF08700">
    <property type="entry name" value="VPS51_Exo84_N"/>
    <property type="match status" value="1"/>
</dbReference>
<dbReference type="InterPro" id="IPR052346">
    <property type="entry name" value="O-mannosyl-transferase_TMTC"/>
</dbReference>
<dbReference type="GO" id="GO:0048471">
    <property type="term" value="C:perinuclear region of cytoplasm"/>
    <property type="evidence" value="ECO:0007669"/>
    <property type="project" value="UniProtKB-SubCell"/>
</dbReference>
<dbReference type="EC" id="2.4.1.109" evidence="10"/>
<feature type="repeat" description="TPR" evidence="24">
    <location>
        <begin position="2187"/>
        <end position="2220"/>
    </location>
</feature>
<name>A0A7R9BLX8_9CRUS</name>
<dbReference type="InterPro" id="IPR011990">
    <property type="entry name" value="TPR-like_helical_dom_sf"/>
</dbReference>
<feature type="transmembrane region" description="Helical" evidence="27">
    <location>
        <begin position="1871"/>
        <end position="1892"/>
    </location>
</feature>
<evidence type="ECO:0000256" key="25">
    <source>
        <dbReference type="SAM" id="Coils"/>
    </source>
</evidence>
<dbReference type="Gene3D" id="3.30.70.1660">
    <property type="match status" value="1"/>
</dbReference>
<proteinExistence type="inferred from homology"/>
<dbReference type="SUPFAM" id="SSF50729">
    <property type="entry name" value="PH domain-like"/>
    <property type="match status" value="1"/>
</dbReference>
<dbReference type="InterPro" id="IPR005139">
    <property type="entry name" value="PCRF"/>
</dbReference>
<dbReference type="InterPro" id="IPR042560">
    <property type="entry name" value="Exo84_C_2"/>
</dbReference>
<keyword evidence="30" id="KW-1185">Reference proteome</keyword>
<evidence type="ECO:0000256" key="5">
    <source>
        <dbReference type="ARBA" id="ARBA00004556"/>
    </source>
</evidence>
<keyword evidence="14" id="KW-0949">S-adenosyl-L-methionine</keyword>
<comment type="catalytic activity">
    <reaction evidence="23">
        <text>a di-trans,poly-cis-dolichyl beta-D-mannosyl phosphate + L-seryl-[protein] = 3-O-(alpha-D-mannosyl)-L-seryl-[protein] + a di-trans,poly-cis-dolichyl phosphate + H(+)</text>
        <dbReference type="Rhea" id="RHEA:17377"/>
        <dbReference type="Rhea" id="RHEA-COMP:9863"/>
        <dbReference type="Rhea" id="RHEA-COMP:13546"/>
        <dbReference type="Rhea" id="RHEA-COMP:19498"/>
        <dbReference type="Rhea" id="RHEA-COMP:19501"/>
        <dbReference type="ChEBI" id="CHEBI:15378"/>
        <dbReference type="ChEBI" id="CHEBI:29999"/>
        <dbReference type="ChEBI" id="CHEBI:57683"/>
        <dbReference type="ChEBI" id="CHEBI:58211"/>
        <dbReference type="ChEBI" id="CHEBI:137321"/>
        <dbReference type="EC" id="2.4.1.109"/>
    </reaction>
</comment>
<dbReference type="InterPro" id="IPR038459">
    <property type="entry name" value="MT_TRM10-typ_sf"/>
</dbReference>
<dbReference type="FunFam" id="3.30.160.20:FF:000004">
    <property type="entry name" value="Peptide chain release factor 1"/>
    <property type="match status" value="1"/>
</dbReference>
<evidence type="ECO:0000256" key="1">
    <source>
        <dbReference type="ARBA" id="ARBA00002660"/>
    </source>
</evidence>
<dbReference type="Pfam" id="PF13432">
    <property type="entry name" value="TPR_16"/>
    <property type="match status" value="2"/>
</dbReference>
<feature type="coiled-coil region" evidence="25">
    <location>
        <begin position="2050"/>
        <end position="2077"/>
    </location>
</feature>
<keyword evidence="18" id="KW-0256">Endoplasmic reticulum</keyword>
<comment type="subcellular location">
    <subcellularLocation>
        <location evidence="6">Cell projection</location>
        <location evidence="6">Growth cone</location>
    </subcellularLocation>
    <subcellularLocation>
        <location evidence="5">Cytoplasm</location>
        <location evidence="5">Perinuclear region</location>
    </subcellularLocation>
    <subcellularLocation>
        <location evidence="4">Endoplasmic reticulum</location>
    </subcellularLocation>
    <subcellularLocation>
        <location evidence="3">Membrane</location>
        <topology evidence="3">Multi-pass membrane protein</topology>
    </subcellularLocation>
</comment>
<feature type="transmembrane region" description="Helical" evidence="27">
    <location>
        <begin position="1756"/>
        <end position="1775"/>
    </location>
</feature>
<feature type="compositionally biased region" description="Basic and acidic residues" evidence="26">
    <location>
        <begin position="868"/>
        <end position="899"/>
    </location>
</feature>
<evidence type="ECO:0000256" key="27">
    <source>
        <dbReference type="SAM" id="Phobius"/>
    </source>
</evidence>
<feature type="compositionally biased region" description="Polar residues" evidence="26">
    <location>
        <begin position="120"/>
        <end position="132"/>
    </location>
</feature>
<dbReference type="InterPro" id="IPR016159">
    <property type="entry name" value="Cullin_repeat-like_dom_sf"/>
</dbReference>
<feature type="region of interest" description="Disordered" evidence="26">
    <location>
        <begin position="274"/>
        <end position="342"/>
    </location>
</feature>
<feature type="region of interest" description="Disordered" evidence="26">
    <location>
        <begin position="862"/>
        <end position="935"/>
    </location>
</feature>
<dbReference type="GO" id="GO:0030968">
    <property type="term" value="P:endoplasmic reticulum unfolded protein response"/>
    <property type="evidence" value="ECO:0007669"/>
    <property type="project" value="TreeGrafter"/>
</dbReference>
<dbReference type="InterPro" id="IPR013618">
    <property type="entry name" value="TMTC_DUF1736"/>
</dbReference>
<dbReference type="Gene3D" id="3.40.1280.30">
    <property type="match status" value="1"/>
</dbReference>
<evidence type="ECO:0000256" key="22">
    <source>
        <dbReference type="ARBA" id="ARBA00045085"/>
    </source>
</evidence>
<dbReference type="InterPro" id="IPR042561">
    <property type="entry name" value="Exo84_C_1"/>
</dbReference>